<name>A0ABR3DF54_NEUIN</name>
<dbReference type="Proteomes" id="UP001451303">
    <property type="component" value="Unassembled WGS sequence"/>
</dbReference>
<protein>
    <submittedName>
        <fullName evidence="2">Uncharacterized protein</fullName>
    </submittedName>
</protein>
<organism evidence="2 3">
    <name type="scientific">Neurospora intermedia</name>
    <dbReference type="NCBI Taxonomy" id="5142"/>
    <lineage>
        <taxon>Eukaryota</taxon>
        <taxon>Fungi</taxon>
        <taxon>Dikarya</taxon>
        <taxon>Ascomycota</taxon>
        <taxon>Pezizomycotina</taxon>
        <taxon>Sordariomycetes</taxon>
        <taxon>Sordariomycetidae</taxon>
        <taxon>Sordariales</taxon>
        <taxon>Sordariaceae</taxon>
        <taxon>Neurospora</taxon>
    </lineage>
</organism>
<proteinExistence type="predicted"/>
<reference evidence="2 3" key="1">
    <citation type="submission" date="2023-09" db="EMBL/GenBank/DDBJ databases">
        <title>Multi-omics analysis of a traditional fermented food reveals byproduct-associated fungal strains for waste-to-food upcycling.</title>
        <authorList>
            <consortium name="Lawrence Berkeley National Laboratory"/>
            <person name="Rekdal V.M."/>
            <person name="Villalobos-Escobedo J.M."/>
            <person name="Rodriguez-Valeron N."/>
            <person name="Garcia M.O."/>
            <person name="Vasquez D.P."/>
            <person name="Damayanti I."/>
            <person name="Sorensen P.M."/>
            <person name="Baidoo E.E."/>
            <person name="De Carvalho A.C."/>
            <person name="Riley R."/>
            <person name="Lipzen A."/>
            <person name="He G."/>
            <person name="Yan M."/>
            <person name="Haridas S."/>
            <person name="Daum C."/>
            <person name="Yoshinaga Y."/>
            <person name="Ng V."/>
            <person name="Grigoriev I.V."/>
            <person name="Munk R."/>
            <person name="Nuraida L."/>
            <person name="Wijaya C.H."/>
            <person name="Morales P.-C."/>
            <person name="Keasling J.D."/>
        </authorList>
    </citation>
    <scope>NUCLEOTIDE SEQUENCE [LARGE SCALE GENOMIC DNA]</scope>
    <source>
        <strain evidence="2 3">FGSC 2613</strain>
    </source>
</reference>
<sequence>MPSHGDITPSQLPTSARDARAEVPSTTNNHSKRAALPPSGSMSNGTRAVGQYNLSQSGCIASGSRDVEILFDDGSFQHQRLAMFESRHRLDDGALYARFQDSTLTTTANNNEVARIAFHQTRAAEAIHQFDNTFNSNK</sequence>
<evidence type="ECO:0000313" key="3">
    <source>
        <dbReference type="Proteomes" id="UP001451303"/>
    </source>
</evidence>
<feature type="compositionally biased region" description="Polar residues" evidence="1">
    <location>
        <begin position="40"/>
        <end position="49"/>
    </location>
</feature>
<evidence type="ECO:0000256" key="1">
    <source>
        <dbReference type="SAM" id="MobiDB-lite"/>
    </source>
</evidence>
<gene>
    <name evidence="2" type="ORF">QR685DRAFT_554100</name>
</gene>
<feature type="region of interest" description="Disordered" evidence="1">
    <location>
        <begin position="1"/>
        <end position="49"/>
    </location>
</feature>
<comment type="caution">
    <text evidence="2">The sequence shown here is derived from an EMBL/GenBank/DDBJ whole genome shotgun (WGS) entry which is preliminary data.</text>
</comment>
<keyword evidence="3" id="KW-1185">Reference proteome</keyword>
<dbReference type="EMBL" id="JAVLET010000004">
    <property type="protein sequence ID" value="KAL0471287.1"/>
    <property type="molecule type" value="Genomic_DNA"/>
</dbReference>
<evidence type="ECO:0000313" key="2">
    <source>
        <dbReference type="EMBL" id="KAL0471287.1"/>
    </source>
</evidence>
<accession>A0ABR3DF54</accession>